<sequence length="215" mass="24722">MTLEDPHLLNAFDKLCHDYKANMMRFRPCKPGGEMLEANLVFSFIMAFKELYPDAFWAVEVPFESTETNSHNNHLDALIFIDGTLYLIEAKRDYATQDQLNLMRDDLARIESPRLATSLQKMIHRDVYDNPLSEVDKVIGVLLADTWQNSNRNAWRSGVYNGETQDWLPKHRTMSDLGIYAQGARTPYTLMAAHTDNLTQSLETIRGIRGKNVEH</sequence>
<gene>
    <name evidence="1" type="ORF">CWI70_09815</name>
</gene>
<accession>A0A432XY18</accession>
<evidence type="ECO:0000313" key="2">
    <source>
        <dbReference type="Proteomes" id="UP000287649"/>
    </source>
</evidence>
<name>A0A432XY18_9GAMM</name>
<dbReference type="AlphaFoldDB" id="A0A432XY18"/>
<dbReference type="Proteomes" id="UP000287649">
    <property type="component" value="Unassembled WGS sequence"/>
</dbReference>
<reference evidence="2" key="1">
    <citation type="journal article" date="2018" name="Front. Microbiol.">
        <title>Genome-Based Analysis Reveals the Taxonomy and Diversity of the Family Idiomarinaceae.</title>
        <authorList>
            <person name="Liu Y."/>
            <person name="Lai Q."/>
            <person name="Shao Z."/>
        </authorList>
    </citation>
    <scope>NUCLEOTIDE SEQUENCE [LARGE SCALE GENOMIC DNA]</scope>
    <source>
        <strain evidence="2">PO-M2</strain>
    </source>
</reference>
<evidence type="ECO:0008006" key="3">
    <source>
        <dbReference type="Google" id="ProtNLM"/>
    </source>
</evidence>
<proteinExistence type="predicted"/>
<organism evidence="1 2">
    <name type="scientific">Pseudidiomarina homiensis</name>
    <dbReference type="NCBI Taxonomy" id="364198"/>
    <lineage>
        <taxon>Bacteria</taxon>
        <taxon>Pseudomonadati</taxon>
        <taxon>Pseudomonadota</taxon>
        <taxon>Gammaproteobacteria</taxon>
        <taxon>Alteromonadales</taxon>
        <taxon>Idiomarinaceae</taxon>
        <taxon>Pseudidiomarina</taxon>
    </lineage>
</organism>
<dbReference type="OrthoDB" id="6401050at2"/>
<dbReference type="RefSeq" id="WP_126773221.1">
    <property type="nucleotide sequence ID" value="NZ_PIPX01000002.1"/>
</dbReference>
<dbReference type="EMBL" id="PIPX01000002">
    <property type="protein sequence ID" value="RUO53471.1"/>
    <property type="molecule type" value="Genomic_DNA"/>
</dbReference>
<keyword evidence="2" id="KW-1185">Reference proteome</keyword>
<evidence type="ECO:0000313" key="1">
    <source>
        <dbReference type="EMBL" id="RUO53471.1"/>
    </source>
</evidence>
<protein>
    <recommendedName>
        <fullName evidence="3">NERD domain-containing protein</fullName>
    </recommendedName>
</protein>
<comment type="caution">
    <text evidence="1">The sequence shown here is derived from an EMBL/GenBank/DDBJ whole genome shotgun (WGS) entry which is preliminary data.</text>
</comment>